<dbReference type="Proteomes" id="UP000767334">
    <property type="component" value="Unassembled WGS sequence"/>
</dbReference>
<dbReference type="RefSeq" id="WP_148323044.1">
    <property type="nucleotide sequence ID" value="NZ_JACJLL010000081.1"/>
</dbReference>
<protein>
    <submittedName>
        <fullName evidence="4">GNAT family N-acetyltransferase</fullName>
    </submittedName>
</protein>
<dbReference type="CDD" id="cd04301">
    <property type="entry name" value="NAT_SF"/>
    <property type="match status" value="1"/>
</dbReference>
<name>A0ABS2FIE9_9CLOT</name>
<evidence type="ECO:0000313" key="5">
    <source>
        <dbReference type="Proteomes" id="UP000767334"/>
    </source>
</evidence>
<sequence length="311" mass="37150">MVLLERLSSNNFENFKTLNLERFSKENYDKNFFEYYENEKFFLKIFLKKFVKLFIYNKKVIGYIWHEVPVEIPVRVWSLYVKEEYLDLLSPNILNSFNNTILSYETCDDKTNNEMLSKLGFKKVKPSILMSMNLENYNKTQQTNNLISSLKNNRDLLKTINLLFNSNIKELKISIEKVVLKKDEELRCKLQNSIFSASTRIPLEVEDIENDIEQDYYIEDLSLFIKINNIAIGYGQIIYNRDMYTVVNFGILKEFRNYGFGKILLNHLIETAKNMNIYDLYIRVEESNYSALKLYNWIGFTPKSIINRWER</sequence>
<dbReference type="InterPro" id="IPR016181">
    <property type="entry name" value="Acyl_CoA_acyltransferase"/>
</dbReference>
<organism evidence="4 5">
    <name type="scientific">Clostridium saudiense</name>
    <dbReference type="NCBI Taxonomy" id="1414720"/>
    <lineage>
        <taxon>Bacteria</taxon>
        <taxon>Bacillati</taxon>
        <taxon>Bacillota</taxon>
        <taxon>Clostridia</taxon>
        <taxon>Eubacteriales</taxon>
        <taxon>Clostridiaceae</taxon>
        <taxon>Clostridium</taxon>
    </lineage>
</organism>
<feature type="domain" description="N-acetyltransferase" evidence="3">
    <location>
        <begin position="173"/>
        <end position="311"/>
    </location>
</feature>
<keyword evidence="5" id="KW-1185">Reference proteome</keyword>
<evidence type="ECO:0000313" key="4">
    <source>
        <dbReference type="EMBL" id="MBM6820071.1"/>
    </source>
</evidence>
<keyword evidence="1" id="KW-0808">Transferase</keyword>
<evidence type="ECO:0000259" key="3">
    <source>
        <dbReference type="PROSITE" id="PS51186"/>
    </source>
</evidence>
<dbReference type="EMBL" id="JACJLL010000081">
    <property type="protein sequence ID" value="MBM6820071.1"/>
    <property type="molecule type" value="Genomic_DNA"/>
</dbReference>
<gene>
    <name evidence="4" type="ORF">H6A19_12115</name>
</gene>
<dbReference type="Pfam" id="PF00583">
    <property type="entry name" value="Acetyltransf_1"/>
    <property type="match status" value="1"/>
</dbReference>
<comment type="caution">
    <text evidence="4">The sequence shown here is derived from an EMBL/GenBank/DDBJ whole genome shotgun (WGS) entry which is preliminary data.</text>
</comment>
<dbReference type="InterPro" id="IPR051556">
    <property type="entry name" value="N-term/lysine_N-AcTrnsfr"/>
</dbReference>
<dbReference type="InterPro" id="IPR000182">
    <property type="entry name" value="GNAT_dom"/>
</dbReference>
<dbReference type="PANTHER" id="PTHR42919">
    <property type="entry name" value="N-ALPHA-ACETYLTRANSFERASE"/>
    <property type="match status" value="1"/>
</dbReference>
<dbReference type="Gene3D" id="3.40.630.30">
    <property type="match status" value="1"/>
</dbReference>
<dbReference type="PROSITE" id="PS51186">
    <property type="entry name" value="GNAT"/>
    <property type="match status" value="1"/>
</dbReference>
<evidence type="ECO:0000256" key="1">
    <source>
        <dbReference type="ARBA" id="ARBA00022679"/>
    </source>
</evidence>
<reference evidence="4 5" key="1">
    <citation type="journal article" date="2021" name="Sci. Rep.">
        <title>The distribution of antibiotic resistance genes in chicken gut microbiota commensals.</title>
        <authorList>
            <person name="Juricova H."/>
            <person name="Matiasovicova J."/>
            <person name="Kubasova T."/>
            <person name="Cejkova D."/>
            <person name="Rychlik I."/>
        </authorList>
    </citation>
    <scope>NUCLEOTIDE SEQUENCE [LARGE SCALE GENOMIC DNA]</scope>
    <source>
        <strain evidence="4 5">An435</strain>
    </source>
</reference>
<dbReference type="SUPFAM" id="SSF55729">
    <property type="entry name" value="Acyl-CoA N-acyltransferases (Nat)"/>
    <property type="match status" value="1"/>
</dbReference>
<accession>A0ABS2FIE9</accession>
<keyword evidence="2" id="KW-0012">Acyltransferase</keyword>
<evidence type="ECO:0000256" key="2">
    <source>
        <dbReference type="ARBA" id="ARBA00023315"/>
    </source>
</evidence>
<proteinExistence type="predicted"/>
<dbReference type="PANTHER" id="PTHR42919:SF8">
    <property type="entry name" value="N-ALPHA-ACETYLTRANSFERASE 50"/>
    <property type="match status" value="1"/>
</dbReference>